<gene>
    <name evidence="9" type="ORF">D7Z54_32490</name>
</gene>
<dbReference type="EMBL" id="RBVX01000085">
    <property type="protein sequence ID" value="RSL29207.1"/>
    <property type="molecule type" value="Genomic_DNA"/>
</dbReference>
<comment type="subcellular location">
    <subcellularLocation>
        <location evidence="6">Cytoplasm</location>
    </subcellularLocation>
</comment>
<dbReference type="NCBIfam" id="NF009044">
    <property type="entry name" value="PRK12378.1"/>
    <property type="match status" value="1"/>
</dbReference>
<proteinExistence type="inferred from homology"/>
<feature type="domain" description="TACO1/YebC-like second and third" evidence="7">
    <location>
        <begin position="82"/>
        <end position="238"/>
    </location>
</feature>
<keyword evidence="10" id="KW-1185">Reference proteome</keyword>
<dbReference type="InterPro" id="IPR002876">
    <property type="entry name" value="Transcrip_reg_TACO1-like"/>
</dbReference>
<evidence type="ECO:0000256" key="3">
    <source>
        <dbReference type="ARBA" id="ARBA00023015"/>
    </source>
</evidence>
<dbReference type="GO" id="GO:0005829">
    <property type="term" value="C:cytosol"/>
    <property type="evidence" value="ECO:0007669"/>
    <property type="project" value="TreeGrafter"/>
</dbReference>
<dbReference type="PANTHER" id="PTHR12532:SF6">
    <property type="entry name" value="TRANSCRIPTIONAL REGULATORY PROTEIN YEBC-RELATED"/>
    <property type="match status" value="1"/>
</dbReference>
<keyword evidence="3 6" id="KW-0805">Transcription regulation</keyword>
<dbReference type="PANTHER" id="PTHR12532">
    <property type="entry name" value="TRANSLATIONAL ACTIVATOR OF CYTOCHROME C OXIDASE 1"/>
    <property type="match status" value="1"/>
</dbReference>
<accession>A0A428MSW7</accession>
<dbReference type="Pfam" id="PF20772">
    <property type="entry name" value="TACO1_YebC_N"/>
    <property type="match status" value="1"/>
</dbReference>
<keyword evidence="4 6" id="KW-0238">DNA-binding</keyword>
<dbReference type="RefSeq" id="WP_125562961.1">
    <property type="nucleotide sequence ID" value="NZ_RBVX01000085.1"/>
</dbReference>
<name>A0A428MSW7_9BACI</name>
<dbReference type="GO" id="GO:0006355">
    <property type="term" value="P:regulation of DNA-templated transcription"/>
    <property type="evidence" value="ECO:0007669"/>
    <property type="project" value="UniProtKB-UniRule"/>
</dbReference>
<evidence type="ECO:0000313" key="9">
    <source>
        <dbReference type="EMBL" id="RSL29207.1"/>
    </source>
</evidence>
<evidence type="ECO:0000256" key="5">
    <source>
        <dbReference type="ARBA" id="ARBA00023163"/>
    </source>
</evidence>
<evidence type="ECO:0000256" key="4">
    <source>
        <dbReference type="ARBA" id="ARBA00023125"/>
    </source>
</evidence>
<keyword evidence="2 6" id="KW-0963">Cytoplasm</keyword>
<evidence type="ECO:0000259" key="7">
    <source>
        <dbReference type="Pfam" id="PF01709"/>
    </source>
</evidence>
<dbReference type="OrthoDB" id="9781053at2"/>
<protein>
    <recommendedName>
        <fullName evidence="6">Probable transcriptional regulatory protein D7Z54_32490</fullName>
    </recommendedName>
</protein>
<dbReference type="SUPFAM" id="SSF75625">
    <property type="entry name" value="YebC-like"/>
    <property type="match status" value="1"/>
</dbReference>
<evidence type="ECO:0000256" key="2">
    <source>
        <dbReference type="ARBA" id="ARBA00022490"/>
    </source>
</evidence>
<evidence type="ECO:0000256" key="6">
    <source>
        <dbReference type="HAMAP-Rule" id="MF_00693"/>
    </source>
</evidence>
<dbReference type="Proteomes" id="UP000275076">
    <property type="component" value="Unassembled WGS sequence"/>
</dbReference>
<dbReference type="InterPro" id="IPR026564">
    <property type="entry name" value="Transcrip_reg_TACO1-like_dom3"/>
</dbReference>
<dbReference type="FunFam" id="1.10.10.200:FF:000002">
    <property type="entry name" value="Probable transcriptional regulatory protein CLM62_37755"/>
    <property type="match status" value="1"/>
</dbReference>
<dbReference type="NCBIfam" id="NF001030">
    <property type="entry name" value="PRK00110.1"/>
    <property type="match status" value="1"/>
</dbReference>
<comment type="similarity">
    <text evidence="1 6">Belongs to the TACO1 family.</text>
</comment>
<dbReference type="Gene3D" id="1.10.10.200">
    <property type="match status" value="1"/>
</dbReference>
<evidence type="ECO:0000256" key="1">
    <source>
        <dbReference type="ARBA" id="ARBA00008724"/>
    </source>
</evidence>
<keyword evidence="5 6" id="KW-0804">Transcription</keyword>
<organism evidence="9 10">
    <name type="scientific">Salibacterium salarium</name>
    <dbReference type="NCBI Taxonomy" id="284579"/>
    <lineage>
        <taxon>Bacteria</taxon>
        <taxon>Bacillati</taxon>
        <taxon>Bacillota</taxon>
        <taxon>Bacilli</taxon>
        <taxon>Bacillales</taxon>
        <taxon>Bacillaceae</taxon>
    </lineage>
</organism>
<dbReference type="AlphaFoldDB" id="A0A428MSW7"/>
<dbReference type="InterPro" id="IPR029072">
    <property type="entry name" value="YebC-like"/>
</dbReference>
<dbReference type="InterPro" id="IPR048300">
    <property type="entry name" value="TACO1_YebC-like_2nd/3rd_dom"/>
</dbReference>
<comment type="caution">
    <text evidence="9">The sequence shown here is derived from an EMBL/GenBank/DDBJ whole genome shotgun (WGS) entry which is preliminary data.</text>
</comment>
<dbReference type="InterPro" id="IPR017856">
    <property type="entry name" value="Integrase-like_N"/>
</dbReference>
<evidence type="ECO:0000313" key="10">
    <source>
        <dbReference type="Proteomes" id="UP000275076"/>
    </source>
</evidence>
<evidence type="ECO:0000259" key="8">
    <source>
        <dbReference type="Pfam" id="PF20772"/>
    </source>
</evidence>
<dbReference type="HAMAP" id="MF_00693">
    <property type="entry name" value="Transcrip_reg_TACO1"/>
    <property type="match status" value="1"/>
</dbReference>
<feature type="domain" description="TACO1/YebC-like N-terminal" evidence="8">
    <location>
        <begin position="5"/>
        <end position="76"/>
    </location>
</feature>
<dbReference type="Pfam" id="PF01709">
    <property type="entry name" value="Transcrip_reg"/>
    <property type="match status" value="1"/>
</dbReference>
<dbReference type="Gene3D" id="3.30.70.980">
    <property type="match status" value="2"/>
</dbReference>
<dbReference type="GO" id="GO:0003677">
    <property type="term" value="F:DNA binding"/>
    <property type="evidence" value="ECO:0007669"/>
    <property type="project" value="UniProtKB-UniRule"/>
</dbReference>
<sequence length="250" mass="28226">MAGHSKWHNIKRRKESQDAKRAKIFTKLSKEIFAAVREGGDDPNTNLRLRMALTKARAENIPSDNIERTVKKASGEAGAVDYDEITYEGYGPGGAAVMVKALTENKNRTAADVRHAFSKHGGNMGENGCVAFMFNRVGQLIADRTDEIDEEEFMLEAIESGAEDFQSDEHSFHIQTNPDDFEDVKKALENKNYEFSKAEIILFPDTNTTLKDEHAEKMIKMIDALEDNDDVQSVYHNFEVNEEQLARLSY</sequence>
<reference evidence="9 10" key="1">
    <citation type="submission" date="2018-10" db="EMBL/GenBank/DDBJ databases">
        <title>Draft genome sequence of Bacillus salarius IM0101, isolated from a hypersaline soil in Inner Mongolia, China.</title>
        <authorList>
            <person name="Yamprayoonswat W."/>
            <person name="Boonvisut S."/>
            <person name="Jumpathong W."/>
            <person name="Sittihan S."/>
            <person name="Ruangsuj P."/>
            <person name="Wanthongcharoen S."/>
            <person name="Thongpramul N."/>
            <person name="Pimmason S."/>
            <person name="Yu B."/>
            <person name="Yasawong M."/>
        </authorList>
    </citation>
    <scope>NUCLEOTIDE SEQUENCE [LARGE SCALE GENOMIC DNA]</scope>
    <source>
        <strain evidence="9 10">IM0101</strain>
    </source>
</reference>
<dbReference type="InterPro" id="IPR049083">
    <property type="entry name" value="TACO1_YebC_N"/>
</dbReference>
<dbReference type="NCBIfam" id="TIGR01033">
    <property type="entry name" value="YebC/PmpR family DNA-binding transcriptional regulator"/>
    <property type="match status" value="1"/>
</dbReference>